<keyword evidence="5" id="KW-1185">Reference proteome</keyword>
<dbReference type="EMBL" id="AWGH01000003">
    <property type="protein sequence ID" value="ODO06247.1"/>
    <property type="molecule type" value="Genomic_DNA"/>
</dbReference>
<proteinExistence type="predicted"/>
<feature type="region of interest" description="Disordered" evidence="1">
    <location>
        <begin position="1"/>
        <end position="93"/>
    </location>
</feature>
<sequence>MSEDQDNQSGGPMWSKFFEGLPGAGGDDDTASIVSASERPDTPSRSHLGHGRGLSSMTSPISEIMPNDSASAVDDGASDIGGKRGGAASSVAPPLPVDDGTYVFKFKTPSGRTHRFQARYDSFDLLRDIVAGKLVSDPFFSASSAPEGTEVHLPDPNVFALHYNDDEGDLVTMTADGDVEDAVRIARNQKTDRVVLVVDGGKVWEAAAKDLGGEKAVEALKAAAVEEAPTPVVATPAAAVDPEEAALVAPTANPATEPTYTSEKSAHPVHASQYQDHGRTVRSSDGQELVAGFLPKDMVLPAAIGFLGVVILGVFIAGKK</sequence>
<keyword evidence="2" id="KW-0812">Transmembrane</keyword>
<evidence type="ECO:0000313" key="5">
    <source>
        <dbReference type="Proteomes" id="UP000094819"/>
    </source>
</evidence>
<organism evidence="4 5">
    <name type="scientific">Cryptococcus wingfieldii CBS 7118</name>
    <dbReference type="NCBI Taxonomy" id="1295528"/>
    <lineage>
        <taxon>Eukaryota</taxon>
        <taxon>Fungi</taxon>
        <taxon>Dikarya</taxon>
        <taxon>Basidiomycota</taxon>
        <taxon>Agaricomycotina</taxon>
        <taxon>Tremellomycetes</taxon>
        <taxon>Tremellales</taxon>
        <taxon>Cryptococcaceae</taxon>
        <taxon>Cryptococcus</taxon>
    </lineage>
</organism>
<dbReference type="PROSITE" id="PS51745">
    <property type="entry name" value="PB1"/>
    <property type="match status" value="1"/>
</dbReference>
<reference evidence="4 5" key="1">
    <citation type="submission" date="2016-06" db="EMBL/GenBank/DDBJ databases">
        <title>Evolution of pathogenesis and genome organization in the Tremellales.</title>
        <authorList>
            <person name="Cuomo C."/>
            <person name="Litvintseva A."/>
            <person name="Heitman J."/>
            <person name="Chen Y."/>
            <person name="Sun S."/>
            <person name="Springer D."/>
            <person name="Dromer F."/>
            <person name="Young S."/>
            <person name="Zeng Q."/>
            <person name="Chapman S."/>
            <person name="Gujja S."/>
            <person name="Saif S."/>
            <person name="Birren B."/>
        </authorList>
    </citation>
    <scope>NUCLEOTIDE SEQUENCE [LARGE SCALE GENOMIC DNA]</scope>
    <source>
        <strain evidence="4 5">CBS 7118</strain>
    </source>
</reference>
<dbReference type="Proteomes" id="UP000094819">
    <property type="component" value="Unassembled WGS sequence"/>
</dbReference>
<keyword evidence="2" id="KW-1133">Transmembrane helix</keyword>
<evidence type="ECO:0000313" key="4">
    <source>
        <dbReference type="EMBL" id="ODO06247.1"/>
    </source>
</evidence>
<comment type="caution">
    <text evidence="4">The sequence shown here is derived from an EMBL/GenBank/DDBJ whole genome shotgun (WGS) entry which is preliminary data.</text>
</comment>
<keyword evidence="2" id="KW-0472">Membrane</keyword>
<dbReference type="InterPro" id="IPR053793">
    <property type="entry name" value="PB1-like"/>
</dbReference>
<dbReference type="SUPFAM" id="SSF54277">
    <property type="entry name" value="CAD &amp; PB1 domains"/>
    <property type="match status" value="1"/>
</dbReference>
<accession>A0A1E3K1B4</accession>
<evidence type="ECO:0000256" key="1">
    <source>
        <dbReference type="SAM" id="MobiDB-lite"/>
    </source>
</evidence>
<evidence type="ECO:0000259" key="3">
    <source>
        <dbReference type="PROSITE" id="PS51745"/>
    </source>
</evidence>
<dbReference type="InterPro" id="IPR000270">
    <property type="entry name" value="PB1_dom"/>
</dbReference>
<dbReference type="RefSeq" id="XP_019034347.1">
    <property type="nucleotide sequence ID" value="XM_019173642.1"/>
</dbReference>
<dbReference type="OrthoDB" id="418595at2759"/>
<gene>
    <name evidence="4" type="ORF">L198_01479</name>
</gene>
<name>A0A1E3K1B4_9TREE</name>
<dbReference type="Pfam" id="PF00564">
    <property type="entry name" value="PB1"/>
    <property type="match status" value="1"/>
</dbReference>
<feature type="compositionally biased region" description="Low complexity" evidence="1">
    <location>
        <begin position="68"/>
        <end position="80"/>
    </location>
</feature>
<protein>
    <recommendedName>
        <fullName evidence="3">PB1 domain-containing protein</fullName>
    </recommendedName>
</protein>
<dbReference type="AlphaFoldDB" id="A0A1E3K1B4"/>
<dbReference type="GeneID" id="30190692"/>
<feature type="domain" description="PB1" evidence="3">
    <location>
        <begin position="99"/>
        <end position="199"/>
    </location>
</feature>
<evidence type="ECO:0000256" key="2">
    <source>
        <dbReference type="SAM" id="Phobius"/>
    </source>
</evidence>
<dbReference type="Gene3D" id="3.10.20.90">
    <property type="entry name" value="Phosphatidylinositol 3-kinase Catalytic Subunit, Chain A, domain 1"/>
    <property type="match status" value="1"/>
</dbReference>
<feature type="transmembrane region" description="Helical" evidence="2">
    <location>
        <begin position="298"/>
        <end position="318"/>
    </location>
</feature>